<evidence type="ECO:0000256" key="17">
    <source>
        <dbReference type="ARBA" id="ARBA00044770"/>
    </source>
</evidence>
<comment type="function">
    <text evidence="1">Cell wall formation.</text>
</comment>
<dbReference type="Pfam" id="PF00905">
    <property type="entry name" value="Transpeptidase"/>
    <property type="match status" value="1"/>
</dbReference>
<keyword evidence="13" id="KW-0573">Peptidoglycan synthesis</keyword>
<keyword evidence="15" id="KW-0961">Cell wall biogenesis/degradation</keyword>
<dbReference type="InterPro" id="IPR050396">
    <property type="entry name" value="Glycosyltr_51/Transpeptidase"/>
</dbReference>
<feature type="compositionally biased region" description="Basic and acidic residues" evidence="20">
    <location>
        <begin position="700"/>
        <end position="739"/>
    </location>
</feature>
<keyword evidence="9" id="KW-0328">Glycosyltransferase</keyword>
<evidence type="ECO:0000256" key="20">
    <source>
        <dbReference type="SAM" id="MobiDB-lite"/>
    </source>
</evidence>
<evidence type="ECO:0000256" key="13">
    <source>
        <dbReference type="ARBA" id="ARBA00022984"/>
    </source>
</evidence>
<dbReference type="GO" id="GO:0006508">
    <property type="term" value="P:proteolysis"/>
    <property type="evidence" value="ECO:0007669"/>
    <property type="project" value="UniProtKB-KW"/>
</dbReference>
<evidence type="ECO:0000256" key="10">
    <source>
        <dbReference type="ARBA" id="ARBA00022679"/>
    </source>
</evidence>
<reference evidence="24 25" key="1">
    <citation type="submission" date="2012-12" db="EMBL/GenBank/DDBJ databases">
        <title>Novel taxa of Listeriaceae from agricultural environments in the United States.</title>
        <authorList>
            <person name="den Bakker H.C."/>
            <person name="Allred A."/>
            <person name="Warchocki S."/>
            <person name="Wright E.M."/>
            <person name="Burrell A."/>
            <person name="Nightingale K.K."/>
            <person name="Kephart D."/>
            <person name="Wiedmann M."/>
        </authorList>
    </citation>
    <scope>NUCLEOTIDE SEQUENCE [LARGE SCALE GENOMIC DNA]</scope>
    <source>
        <strain evidence="24 25">FSL F6-1183</strain>
    </source>
</reference>
<feature type="transmembrane region" description="Helical" evidence="21">
    <location>
        <begin position="34"/>
        <end position="63"/>
    </location>
</feature>
<dbReference type="InterPro" id="IPR001264">
    <property type="entry name" value="Glyco_trans_51"/>
</dbReference>
<dbReference type="GO" id="GO:0009252">
    <property type="term" value="P:peptidoglycan biosynthetic process"/>
    <property type="evidence" value="ECO:0007669"/>
    <property type="project" value="UniProtKB-KW"/>
</dbReference>
<evidence type="ECO:0000256" key="2">
    <source>
        <dbReference type="ARBA" id="ARBA00004752"/>
    </source>
</evidence>
<dbReference type="PANTHER" id="PTHR32282">
    <property type="entry name" value="BINDING PROTEIN TRANSPEPTIDASE, PUTATIVE-RELATED"/>
    <property type="match status" value="1"/>
</dbReference>
<keyword evidence="10" id="KW-0808">Transferase</keyword>
<dbReference type="EMBL" id="AODG01000013">
    <property type="protein sequence ID" value="EUJ27096.1"/>
    <property type="molecule type" value="Genomic_DNA"/>
</dbReference>
<sequence>MADKPQTRSQYRKTTKKQPATAKKAQSKKRNIPLLIFKIIFFAALFCAFSGITVGAAVFYHYAKEAPKLVDSKLRDPLSSKILDKDGKVFAEVGTEQREYIEYKAIPQKLKDAILSTEDSRFYQHDGIDPIRFGGAVVANIKDGFGAEGASTLSQQIIKMSYLDYTNKTLARKSQEAWLALQLEEKYSKNDILEIYVNKVYMSDRVHGMQTAAEHYYGKKLDKLTLPETALIGGMPQSPNSYNPYEHPKAAKERRNTVLHNMYKHNKISKEDMDKAIATPIKKGLVSLAKRNDKTYKYDAYVTQVLNEIPKKYDVYRDGLTIHTSLDQDAQKYTEKMMNTNEIVNYSDKDMQAGIVMTDTKNGRIYAIGGARNQKVQRGYNYATQLKRSVGSTMKPIADYGPAFEYLNWSTAHVLDDSKYTYSNGVPINDFDFGFKGKMSLRAALYQSRNIPALKTLQAVGLENSQSFASKLGMDYPLKDYVESFAIGANEASPLQLAGAYAAFGNDGNYTKPHAVEKIVLSDGKTSIDMEPKSSRAMKESTAYMVTDVLKDVLKVGTGTTAAVPGVPVAGKTGTTNFSAEQAAKHYYPSGAARDAWFAGYSTNYSIAVWTGYNNDKKSEAKYLSPDEQRISQRMFSALMGHVSANRQTSDFQMPSNVVRIPVIKGSDPVVRAASGTPSDQVSYELFLSGHLPAKTASAPKKDKDADKKDDKDKDKDKKEDDQDKDKDKKEDTEKDKLDAPSNLSAKYDQSRKIIRVSWNGVSGASSYVVTVNGSASTVSSTAIEVSGGKAGSTVSISVVAKKDGQTSGSASTSVAIPKEETNNDPADNNKDKDKDKDNDKNKDANKDKKDKKDNDKKD</sequence>
<dbReference type="Pfam" id="PF00912">
    <property type="entry name" value="Transgly"/>
    <property type="match status" value="1"/>
</dbReference>
<accession>A0A829R4F0</accession>
<evidence type="ECO:0000256" key="16">
    <source>
        <dbReference type="ARBA" id="ARBA00034000"/>
    </source>
</evidence>
<keyword evidence="7" id="KW-0121">Carboxypeptidase</keyword>
<dbReference type="GO" id="GO:0009002">
    <property type="term" value="F:serine-type D-Ala-D-Ala carboxypeptidase activity"/>
    <property type="evidence" value="ECO:0007669"/>
    <property type="project" value="UniProtKB-EC"/>
</dbReference>
<dbReference type="InterPro" id="IPR013783">
    <property type="entry name" value="Ig-like_fold"/>
</dbReference>
<dbReference type="InterPro" id="IPR012338">
    <property type="entry name" value="Beta-lactam/transpept-like"/>
</dbReference>
<dbReference type="EC" id="2.4.99.28" evidence="17"/>
<evidence type="ECO:0000256" key="7">
    <source>
        <dbReference type="ARBA" id="ARBA00022645"/>
    </source>
</evidence>
<keyword evidence="8" id="KW-0645">Protease</keyword>
<keyword evidence="21" id="KW-0472">Membrane</keyword>
<evidence type="ECO:0000256" key="21">
    <source>
        <dbReference type="SAM" id="Phobius"/>
    </source>
</evidence>
<comment type="similarity">
    <text evidence="4">In the N-terminal section; belongs to the glycosyltransferase 51 family.</text>
</comment>
<keyword evidence="21" id="KW-0812">Transmembrane</keyword>
<evidence type="ECO:0000256" key="15">
    <source>
        <dbReference type="ARBA" id="ARBA00023316"/>
    </source>
</evidence>
<feature type="region of interest" description="Disordered" evidence="20">
    <location>
        <begin position="695"/>
        <end position="752"/>
    </location>
</feature>
<dbReference type="SUPFAM" id="SSF56601">
    <property type="entry name" value="beta-lactamase/transpeptidase-like"/>
    <property type="match status" value="1"/>
</dbReference>
<keyword evidence="21" id="KW-1133">Transmembrane helix</keyword>
<dbReference type="GO" id="GO:0071555">
    <property type="term" value="P:cell wall organization"/>
    <property type="evidence" value="ECO:0007669"/>
    <property type="project" value="UniProtKB-KW"/>
</dbReference>
<name>A0A829R4F0_LISGR</name>
<feature type="region of interest" description="Disordered" evidence="20">
    <location>
        <begin position="800"/>
        <end position="859"/>
    </location>
</feature>
<comment type="catalytic activity">
    <reaction evidence="18">
        <text>[GlcNAc-(1-&gt;4)-Mur2Ac(oyl-L-Ala-gamma-D-Glu-L-Lys-D-Ala-D-Ala)](n)-di-trans,octa-cis-undecaprenyl diphosphate + beta-D-GlcNAc-(1-&gt;4)-Mur2Ac(oyl-L-Ala-gamma-D-Glu-L-Lys-D-Ala-D-Ala)-di-trans,octa-cis-undecaprenyl diphosphate = [GlcNAc-(1-&gt;4)-Mur2Ac(oyl-L-Ala-gamma-D-Glu-L-Lys-D-Ala-D-Ala)](n+1)-di-trans,octa-cis-undecaprenyl diphosphate + di-trans,octa-cis-undecaprenyl diphosphate + H(+)</text>
        <dbReference type="Rhea" id="RHEA:23708"/>
        <dbReference type="Rhea" id="RHEA-COMP:9602"/>
        <dbReference type="Rhea" id="RHEA-COMP:9603"/>
        <dbReference type="ChEBI" id="CHEBI:15378"/>
        <dbReference type="ChEBI" id="CHEBI:58405"/>
        <dbReference type="ChEBI" id="CHEBI:60033"/>
        <dbReference type="ChEBI" id="CHEBI:78435"/>
        <dbReference type="EC" id="2.4.99.28"/>
    </reaction>
</comment>
<evidence type="ECO:0000256" key="5">
    <source>
        <dbReference type="ARBA" id="ARBA00012448"/>
    </source>
</evidence>
<evidence type="ECO:0000313" key="25">
    <source>
        <dbReference type="Proteomes" id="UP000019251"/>
    </source>
</evidence>
<evidence type="ECO:0000313" key="24">
    <source>
        <dbReference type="EMBL" id="EUJ27096.1"/>
    </source>
</evidence>
<evidence type="ECO:0000256" key="1">
    <source>
        <dbReference type="ARBA" id="ARBA00003921"/>
    </source>
</evidence>
<evidence type="ECO:0000259" key="22">
    <source>
        <dbReference type="Pfam" id="PF00905"/>
    </source>
</evidence>
<feature type="domain" description="Glycosyl transferase family 51" evidence="23">
    <location>
        <begin position="87"/>
        <end position="262"/>
    </location>
</feature>
<dbReference type="Proteomes" id="UP000019251">
    <property type="component" value="Unassembled WGS sequence"/>
</dbReference>
<comment type="catalytic activity">
    <reaction evidence="16">
        <text>Preferential cleavage: (Ac)2-L-Lys-D-Ala-|-D-Ala. Also transpeptidation of peptidyl-alanyl moieties that are N-acyl substituents of D-alanine.</text>
        <dbReference type="EC" id="3.4.16.4"/>
    </reaction>
</comment>
<feature type="compositionally biased region" description="Basic and acidic residues" evidence="20">
    <location>
        <begin position="818"/>
        <end position="859"/>
    </location>
</feature>
<dbReference type="EC" id="3.4.16.4" evidence="5"/>
<dbReference type="InterPro" id="IPR023346">
    <property type="entry name" value="Lysozyme-like_dom_sf"/>
</dbReference>
<dbReference type="RefSeq" id="WP_036107049.1">
    <property type="nucleotide sequence ID" value="NZ_AODG01000013.1"/>
</dbReference>
<dbReference type="GO" id="GO:0008360">
    <property type="term" value="P:regulation of cell shape"/>
    <property type="evidence" value="ECO:0007669"/>
    <property type="project" value="UniProtKB-KW"/>
</dbReference>
<evidence type="ECO:0000256" key="12">
    <source>
        <dbReference type="ARBA" id="ARBA00022960"/>
    </source>
</evidence>
<dbReference type="GO" id="GO:0030288">
    <property type="term" value="C:outer membrane-bounded periplasmic space"/>
    <property type="evidence" value="ECO:0007669"/>
    <property type="project" value="TreeGrafter"/>
</dbReference>
<evidence type="ECO:0000256" key="14">
    <source>
        <dbReference type="ARBA" id="ARBA00023268"/>
    </source>
</evidence>
<keyword evidence="11" id="KW-0378">Hydrolase</keyword>
<evidence type="ECO:0000256" key="6">
    <source>
        <dbReference type="ARBA" id="ARBA00018638"/>
    </source>
</evidence>
<feature type="compositionally biased region" description="Polar residues" evidence="20">
    <location>
        <begin position="806"/>
        <end position="815"/>
    </location>
</feature>
<evidence type="ECO:0000256" key="11">
    <source>
        <dbReference type="ARBA" id="ARBA00022801"/>
    </source>
</evidence>
<comment type="similarity">
    <text evidence="3">In the C-terminal section; belongs to the transpeptidase family.</text>
</comment>
<protein>
    <recommendedName>
        <fullName evidence="6">Penicillin-binding protein 1A</fullName>
        <ecNumber evidence="17">2.4.99.28</ecNumber>
        <ecNumber evidence="5">3.4.16.4</ecNumber>
    </recommendedName>
</protein>
<evidence type="ECO:0000256" key="9">
    <source>
        <dbReference type="ARBA" id="ARBA00022676"/>
    </source>
</evidence>
<feature type="region of interest" description="Disordered" evidence="20">
    <location>
        <begin position="1"/>
        <end position="25"/>
    </location>
</feature>
<evidence type="ECO:0000256" key="18">
    <source>
        <dbReference type="ARBA" id="ARBA00049902"/>
    </source>
</evidence>
<evidence type="ECO:0000256" key="19">
    <source>
        <dbReference type="ARBA" id="ARBA00060592"/>
    </source>
</evidence>
<keyword evidence="12" id="KW-0133">Cell shape</keyword>
<dbReference type="InterPro" id="IPR001460">
    <property type="entry name" value="PCN-bd_Tpept"/>
</dbReference>
<organism evidence="24 25">
    <name type="scientific">Listeria grayi FSL F6-1183</name>
    <dbReference type="NCBI Taxonomy" id="1265827"/>
    <lineage>
        <taxon>Bacteria</taxon>
        <taxon>Bacillati</taxon>
        <taxon>Bacillota</taxon>
        <taxon>Bacilli</taxon>
        <taxon>Bacillales</taxon>
        <taxon>Listeriaceae</taxon>
        <taxon>Listeria</taxon>
    </lineage>
</organism>
<dbReference type="FunFam" id="3.40.710.10:FF:000020">
    <property type="entry name" value="Penicillin-binding protein 1A"/>
    <property type="match status" value="1"/>
</dbReference>
<evidence type="ECO:0000256" key="3">
    <source>
        <dbReference type="ARBA" id="ARBA00007090"/>
    </source>
</evidence>
<dbReference type="GO" id="GO:0008955">
    <property type="term" value="F:peptidoglycan glycosyltransferase activity"/>
    <property type="evidence" value="ECO:0007669"/>
    <property type="project" value="UniProtKB-EC"/>
</dbReference>
<evidence type="ECO:0000256" key="8">
    <source>
        <dbReference type="ARBA" id="ARBA00022670"/>
    </source>
</evidence>
<comment type="pathway">
    <text evidence="2">Cell wall biogenesis; peptidoglycan biosynthesis.</text>
</comment>
<comment type="caution">
    <text evidence="24">The sequence shown here is derived from an EMBL/GenBank/DDBJ whole genome shotgun (WGS) entry which is preliminary data.</text>
</comment>
<dbReference type="AlphaFoldDB" id="A0A829R4F0"/>
<evidence type="ECO:0000259" key="23">
    <source>
        <dbReference type="Pfam" id="PF00912"/>
    </source>
</evidence>
<dbReference type="PANTHER" id="PTHR32282:SF29">
    <property type="entry name" value="PENICILLIN-BINDING PROTEIN 1A"/>
    <property type="match status" value="1"/>
</dbReference>
<dbReference type="Gene3D" id="3.40.710.10">
    <property type="entry name" value="DD-peptidase/beta-lactamase superfamily"/>
    <property type="match status" value="1"/>
</dbReference>
<dbReference type="InterPro" id="IPR036950">
    <property type="entry name" value="PBP_transglycosylase"/>
</dbReference>
<dbReference type="SUPFAM" id="SSF53955">
    <property type="entry name" value="Lysozyme-like"/>
    <property type="match status" value="1"/>
</dbReference>
<evidence type="ECO:0000256" key="4">
    <source>
        <dbReference type="ARBA" id="ARBA00007739"/>
    </source>
</evidence>
<dbReference type="Gene3D" id="1.10.3810.10">
    <property type="entry name" value="Biosynthetic peptidoglycan transglycosylase-like"/>
    <property type="match status" value="1"/>
</dbReference>
<dbReference type="FunFam" id="1.10.3810.10:FF:000001">
    <property type="entry name" value="Penicillin-binding protein 1A"/>
    <property type="match status" value="1"/>
</dbReference>
<comment type="pathway">
    <text evidence="19">Glycan biosynthesis.</text>
</comment>
<dbReference type="Gene3D" id="2.60.40.10">
    <property type="entry name" value="Immunoglobulins"/>
    <property type="match status" value="1"/>
</dbReference>
<dbReference type="NCBIfam" id="TIGR02074">
    <property type="entry name" value="PBP_1a_fam"/>
    <property type="match status" value="1"/>
</dbReference>
<gene>
    <name evidence="24" type="ORF">LMUR_11377</name>
</gene>
<keyword evidence="14" id="KW-0511">Multifunctional enzyme</keyword>
<proteinExistence type="inferred from homology"/>
<feature type="domain" description="Penicillin-binding protein transpeptidase" evidence="22">
    <location>
        <begin position="354"/>
        <end position="640"/>
    </location>
</feature>
<dbReference type="GO" id="GO:0008658">
    <property type="term" value="F:penicillin binding"/>
    <property type="evidence" value="ECO:0007669"/>
    <property type="project" value="InterPro"/>
</dbReference>